<feature type="domain" description="Carboxylesterase type B" evidence="5">
    <location>
        <begin position="32"/>
        <end position="524"/>
    </location>
</feature>
<dbReference type="InParanoid" id="A0A074Y2Z2"/>
<evidence type="ECO:0000313" key="7">
    <source>
        <dbReference type="Proteomes" id="UP000030641"/>
    </source>
</evidence>
<keyword evidence="4" id="KW-0732">Signal</keyword>
<dbReference type="InterPro" id="IPR002018">
    <property type="entry name" value="CarbesteraseB"/>
</dbReference>
<dbReference type="SUPFAM" id="SSF53474">
    <property type="entry name" value="alpha/beta-Hydrolases"/>
    <property type="match status" value="1"/>
</dbReference>
<evidence type="ECO:0000256" key="2">
    <source>
        <dbReference type="ARBA" id="ARBA00010515"/>
    </source>
</evidence>
<dbReference type="ESTHER" id="9pezi-a0a074y2z2">
    <property type="family name" value="Fungal_carboxylesterase_lipase"/>
</dbReference>
<comment type="similarity">
    <text evidence="1 4">Belongs to the type-B carboxylesterase/lipase family.</text>
</comment>
<feature type="signal peptide" evidence="4">
    <location>
        <begin position="1"/>
        <end position="25"/>
    </location>
</feature>
<dbReference type="OrthoDB" id="408631at2759"/>
<accession>A0A074Y2Z2</accession>
<dbReference type="AlphaFoldDB" id="A0A074Y2Z2"/>
<dbReference type="InterPro" id="IPR050309">
    <property type="entry name" value="Type-B_Carboxylest/Lipase"/>
</dbReference>
<keyword evidence="3 4" id="KW-0378">Hydrolase</keyword>
<proteinExistence type="inferred from homology"/>
<dbReference type="PANTHER" id="PTHR11559">
    <property type="entry name" value="CARBOXYLESTERASE"/>
    <property type="match status" value="1"/>
</dbReference>
<evidence type="ECO:0000256" key="1">
    <source>
        <dbReference type="ARBA" id="ARBA00005964"/>
    </source>
</evidence>
<dbReference type="RefSeq" id="XP_013340708.1">
    <property type="nucleotide sequence ID" value="XM_013485254.1"/>
</dbReference>
<evidence type="ECO:0000259" key="5">
    <source>
        <dbReference type="Pfam" id="PF00135"/>
    </source>
</evidence>
<dbReference type="EMBL" id="KL584772">
    <property type="protein sequence ID" value="KEQ92123.1"/>
    <property type="molecule type" value="Genomic_DNA"/>
</dbReference>
<dbReference type="OMA" id="DERCEFW"/>
<dbReference type="EC" id="3.1.1.-" evidence="4"/>
<dbReference type="InterPro" id="IPR002168">
    <property type="entry name" value="Lipase_GDXG_HIS_AS"/>
</dbReference>
<feature type="chain" id="PRO_5005104678" description="Carboxylic ester hydrolase" evidence="4">
    <location>
        <begin position="26"/>
        <end position="571"/>
    </location>
</feature>
<dbReference type="GO" id="GO:0016787">
    <property type="term" value="F:hydrolase activity"/>
    <property type="evidence" value="ECO:0007669"/>
    <property type="project" value="UniProtKB-KW"/>
</dbReference>
<dbReference type="Gene3D" id="3.40.50.1820">
    <property type="entry name" value="alpha/beta hydrolase"/>
    <property type="match status" value="1"/>
</dbReference>
<keyword evidence="7" id="KW-1185">Reference proteome</keyword>
<dbReference type="HOGENOM" id="CLU_006586_10_7_1"/>
<evidence type="ECO:0000313" key="6">
    <source>
        <dbReference type="EMBL" id="KEQ92123.1"/>
    </source>
</evidence>
<organism evidence="6 7">
    <name type="scientific">Aureobasidium subglaciale (strain EXF-2481)</name>
    <name type="common">Aureobasidium pullulans var. subglaciale</name>
    <dbReference type="NCBI Taxonomy" id="1043005"/>
    <lineage>
        <taxon>Eukaryota</taxon>
        <taxon>Fungi</taxon>
        <taxon>Dikarya</taxon>
        <taxon>Ascomycota</taxon>
        <taxon>Pezizomycotina</taxon>
        <taxon>Dothideomycetes</taxon>
        <taxon>Dothideomycetidae</taxon>
        <taxon>Dothideales</taxon>
        <taxon>Saccotheciaceae</taxon>
        <taxon>Aureobasidium</taxon>
    </lineage>
</organism>
<sequence>MYISYAHLAGLLLVAPCALASITEASVVDLGYAKYQGVKDALLGTTNFYGLYYAAAPVGQRRWRAPIPIEHSNNYTDSVIDATAPGPRCYQSGPEWAVRTPIFASAVTAAANNISNEDCLLLDVIVPSAPVSTSLPVLISIHGGGYTLGSAATFPGNELVNHSEGAMISVQIQYRLGPQGFLASSAVREDGTGNAGLLDQREAIEWVSRNIHAFGGDASKITIWGGSAGGGSVIEQMTMYGGVDNPPFRAAIAEYPGMTPFRNNTILDNQYNELLFATNCTSLECLRGVSSEELDSAVMYSMAAGYNKGVYGYGDFYYTPAVDGHVLRDLPSNEMKRGHFAKVPLMTDRNGHEGFFFANFSITTDAQVQSSLTSLFPAAKDSFFTRLNQLYPVSNYGASYMTDNTFFSLPSFAQYAAMIPSLSNSSAFYKAADIWSDTIIICPLTNYISAVSDYMPTWKMNFFAGTELHGATAPFIASANNASGNATLSLIMKDYFASFVINLDPNGMSLGNFSKPYWPAFNLKTAGTQIGGQVPENMVMRVNQTNMAPEVDTDVSARCDFVSSQGFQIRN</sequence>
<dbReference type="Pfam" id="PF00135">
    <property type="entry name" value="COesterase"/>
    <property type="match status" value="1"/>
</dbReference>
<reference evidence="6 7" key="1">
    <citation type="journal article" date="2014" name="BMC Genomics">
        <title>Genome sequencing of four Aureobasidium pullulans varieties: biotechnological potential, stress tolerance, and description of new species.</title>
        <authorList>
            <person name="Gostin Ar C."/>
            <person name="Ohm R.A."/>
            <person name="Kogej T."/>
            <person name="Sonjak S."/>
            <person name="Turk M."/>
            <person name="Zajc J."/>
            <person name="Zalar P."/>
            <person name="Grube M."/>
            <person name="Sun H."/>
            <person name="Han J."/>
            <person name="Sharma A."/>
            <person name="Chiniquy J."/>
            <person name="Ngan C.Y."/>
            <person name="Lipzen A."/>
            <person name="Barry K."/>
            <person name="Grigoriev I.V."/>
            <person name="Gunde-Cimerman N."/>
        </authorList>
    </citation>
    <scope>NUCLEOTIDE SEQUENCE [LARGE SCALE GENOMIC DNA]</scope>
    <source>
        <strain evidence="6 7">EXF-2481</strain>
    </source>
</reference>
<dbReference type="Proteomes" id="UP000030641">
    <property type="component" value="Unassembled WGS sequence"/>
</dbReference>
<dbReference type="STRING" id="1043005.A0A074Y2Z2"/>
<protein>
    <recommendedName>
        <fullName evidence="4">Carboxylic ester hydrolase</fullName>
        <ecNumber evidence="4">3.1.1.-</ecNumber>
    </recommendedName>
</protein>
<evidence type="ECO:0000256" key="3">
    <source>
        <dbReference type="ARBA" id="ARBA00022801"/>
    </source>
</evidence>
<name>A0A074Y2Z2_AURSE</name>
<dbReference type="InterPro" id="IPR029058">
    <property type="entry name" value="AB_hydrolase_fold"/>
</dbReference>
<dbReference type="GeneID" id="25371697"/>
<evidence type="ECO:0000256" key="4">
    <source>
        <dbReference type="RuleBase" id="RU361235"/>
    </source>
</evidence>
<dbReference type="InterPro" id="IPR019826">
    <property type="entry name" value="Carboxylesterase_B_AS"/>
</dbReference>
<dbReference type="PROSITE" id="PS01173">
    <property type="entry name" value="LIPASE_GDXG_HIS"/>
    <property type="match status" value="1"/>
</dbReference>
<comment type="similarity">
    <text evidence="2">Belongs to the 'GDXG' lipolytic enzyme family.</text>
</comment>
<dbReference type="PROSITE" id="PS00122">
    <property type="entry name" value="CARBOXYLESTERASE_B_1"/>
    <property type="match status" value="1"/>
</dbReference>
<gene>
    <name evidence="6" type="ORF">AUEXF2481DRAFT_82451</name>
</gene>